<keyword evidence="2" id="KW-0472">Membrane</keyword>
<dbReference type="AlphaFoldDB" id="A0A1C1YU47"/>
<dbReference type="RefSeq" id="WP_066180066.1">
    <property type="nucleotide sequence ID" value="NZ_LQZT01000023.1"/>
</dbReference>
<dbReference type="EMBL" id="LQZT01000023">
    <property type="protein sequence ID" value="OCW56937.1"/>
    <property type="molecule type" value="Genomic_DNA"/>
</dbReference>
<feature type="region of interest" description="Disordered" evidence="1">
    <location>
        <begin position="1"/>
        <end position="20"/>
    </location>
</feature>
<evidence type="ECO:0000256" key="2">
    <source>
        <dbReference type="SAM" id="Phobius"/>
    </source>
</evidence>
<dbReference type="STRING" id="1480615.AWJ14_07200"/>
<evidence type="ECO:0000313" key="4">
    <source>
        <dbReference type="EMBL" id="OCW56937.1"/>
    </source>
</evidence>
<dbReference type="OrthoDB" id="8116729at2"/>
<organism evidence="4 5">
    <name type="scientific">Hoeflea olei</name>
    <dbReference type="NCBI Taxonomy" id="1480615"/>
    <lineage>
        <taxon>Bacteria</taxon>
        <taxon>Pseudomonadati</taxon>
        <taxon>Pseudomonadota</taxon>
        <taxon>Alphaproteobacteria</taxon>
        <taxon>Hyphomicrobiales</taxon>
        <taxon>Rhizobiaceae</taxon>
        <taxon>Hoeflea</taxon>
    </lineage>
</organism>
<evidence type="ECO:0000256" key="1">
    <source>
        <dbReference type="SAM" id="MobiDB-lite"/>
    </source>
</evidence>
<sequence>MATMRKSDKANGSDSPVMDDIAERTARIREELAALGEALAGAGAVKAGVAREAAETRVDDLIRSGERLLADMSGQLSRAEKQMSTTVREKPVQSLGVAVAVGFLAAILLRR</sequence>
<proteinExistence type="predicted"/>
<feature type="domain" description="DUF883" evidence="3">
    <location>
        <begin position="87"/>
        <end position="109"/>
    </location>
</feature>
<gene>
    <name evidence="4" type="ORF">AWJ14_07200</name>
</gene>
<keyword evidence="5" id="KW-1185">Reference proteome</keyword>
<protein>
    <recommendedName>
        <fullName evidence="3">DUF883 domain-containing protein</fullName>
    </recommendedName>
</protein>
<keyword evidence="2" id="KW-1133">Transmembrane helix</keyword>
<feature type="transmembrane region" description="Helical" evidence="2">
    <location>
        <begin position="91"/>
        <end position="109"/>
    </location>
</feature>
<reference evidence="4 5" key="1">
    <citation type="submission" date="2015-12" db="EMBL/GenBank/DDBJ databases">
        <authorList>
            <person name="Shamseldin A."/>
            <person name="Moawad H."/>
            <person name="Abd El-Rahim W.M."/>
            <person name="Sadowsky M.J."/>
        </authorList>
    </citation>
    <scope>NUCLEOTIDE SEQUENCE [LARGE SCALE GENOMIC DNA]</scope>
    <source>
        <strain evidence="4 5">JC234</strain>
    </source>
</reference>
<name>A0A1C1YU47_9HYPH</name>
<accession>A0A1C1YU47</accession>
<evidence type="ECO:0000259" key="3">
    <source>
        <dbReference type="Pfam" id="PF19029"/>
    </source>
</evidence>
<dbReference type="InterPro" id="IPR043605">
    <property type="entry name" value="DUF883_C"/>
</dbReference>
<keyword evidence="2" id="KW-0812">Transmembrane</keyword>
<comment type="caution">
    <text evidence="4">The sequence shown here is derived from an EMBL/GenBank/DDBJ whole genome shotgun (WGS) entry which is preliminary data.</text>
</comment>
<feature type="compositionally biased region" description="Basic and acidic residues" evidence="1">
    <location>
        <begin position="1"/>
        <end position="11"/>
    </location>
</feature>
<dbReference type="Proteomes" id="UP000094795">
    <property type="component" value="Unassembled WGS sequence"/>
</dbReference>
<evidence type="ECO:0000313" key="5">
    <source>
        <dbReference type="Proteomes" id="UP000094795"/>
    </source>
</evidence>
<dbReference type="Pfam" id="PF19029">
    <property type="entry name" value="DUF883_C"/>
    <property type="match status" value="1"/>
</dbReference>